<evidence type="ECO:0000256" key="8">
    <source>
        <dbReference type="SAM" id="MobiDB-lite"/>
    </source>
</evidence>
<evidence type="ECO:0000256" key="1">
    <source>
        <dbReference type="ARBA" id="ARBA00004167"/>
    </source>
</evidence>
<dbReference type="PANTHER" id="PTHR48060:SF21">
    <property type="entry name" value="L DOMAIN-LIKE PROTEIN"/>
    <property type="match status" value="1"/>
</dbReference>
<keyword evidence="4 9" id="KW-0732">Signal</keyword>
<name>A0A4S4DSK9_CAMSN</name>
<feature type="region of interest" description="Disordered" evidence="8">
    <location>
        <begin position="137"/>
        <end position="203"/>
    </location>
</feature>
<evidence type="ECO:0000256" key="6">
    <source>
        <dbReference type="ARBA" id="ARBA00022989"/>
    </source>
</evidence>
<feature type="signal peptide" evidence="9">
    <location>
        <begin position="1"/>
        <end position="19"/>
    </location>
</feature>
<keyword evidence="3" id="KW-0812">Transmembrane</keyword>
<dbReference type="PANTHER" id="PTHR48060">
    <property type="entry name" value="DNA DAMAGE-REPAIR/TOLERATION PROTEIN DRT100"/>
    <property type="match status" value="1"/>
</dbReference>
<feature type="domain" description="Leucine-rich repeat-containing N-terminal plant-type" evidence="10">
    <location>
        <begin position="29"/>
        <end position="68"/>
    </location>
</feature>
<sequence length="203" mass="22456">MANWLIIFFTSIVWWCCFGNTPATCLQNETDRSALLAFKAAIDQDPFGALRSWNDSVHYCDWNGILCSHRHPNRVVKLRLRSQGLVGSLSPHIGNLSFLKSLVLQNNSFHGLIPQEIGRLFRLRNISLSNNSFHADRRRSDEINTDLREGSDGGGANGRVDGGEGWAEEETNGTDDGKVDSDSGVADSDGCVEEAEMRGAMRE</sequence>
<organism evidence="11 12">
    <name type="scientific">Camellia sinensis var. sinensis</name>
    <name type="common">China tea</name>
    <dbReference type="NCBI Taxonomy" id="542762"/>
    <lineage>
        <taxon>Eukaryota</taxon>
        <taxon>Viridiplantae</taxon>
        <taxon>Streptophyta</taxon>
        <taxon>Embryophyta</taxon>
        <taxon>Tracheophyta</taxon>
        <taxon>Spermatophyta</taxon>
        <taxon>Magnoliopsida</taxon>
        <taxon>eudicotyledons</taxon>
        <taxon>Gunneridae</taxon>
        <taxon>Pentapetalae</taxon>
        <taxon>asterids</taxon>
        <taxon>Ericales</taxon>
        <taxon>Theaceae</taxon>
        <taxon>Camellia</taxon>
    </lineage>
</organism>
<feature type="compositionally biased region" description="Basic and acidic residues" evidence="8">
    <location>
        <begin position="137"/>
        <end position="151"/>
    </location>
</feature>
<dbReference type="Gene3D" id="3.80.10.10">
    <property type="entry name" value="Ribonuclease Inhibitor"/>
    <property type="match status" value="1"/>
</dbReference>
<dbReference type="InterPro" id="IPR001611">
    <property type="entry name" value="Leu-rich_rpt"/>
</dbReference>
<dbReference type="Proteomes" id="UP000306102">
    <property type="component" value="Unassembled WGS sequence"/>
</dbReference>
<evidence type="ECO:0000259" key="10">
    <source>
        <dbReference type="Pfam" id="PF08263"/>
    </source>
</evidence>
<reference evidence="11 12" key="1">
    <citation type="journal article" date="2018" name="Proc. Natl. Acad. Sci. U.S.A.">
        <title>Draft genome sequence of Camellia sinensis var. sinensis provides insights into the evolution of the tea genome and tea quality.</title>
        <authorList>
            <person name="Wei C."/>
            <person name="Yang H."/>
            <person name="Wang S."/>
            <person name="Zhao J."/>
            <person name="Liu C."/>
            <person name="Gao L."/>
            <person name="Xia E."/>
            <person name="Lu Y."/>
            <person name="Tai Y."/>
            <person name="She G."/>
            <person name="Sun J."/>
            <person name="Cao H."/>
            <person name="Tong W."/>
            <person name="Gao Q."/>
            <person name="Li Y."/>
            <person name="Deng W."/>
            <person name="Jiang X."/>
            <person name="Wang W."/>
            <person name="Chen Q."/>
            <person name="Zhang S."/>
            <person name="Li H."/>
            <person name="Wu J."/>
            <person name="Wang P."/>
            <person name="Li P."/>
            <person name="Shi C."/>
            <person name="Zheng F."/>
            <person name="Jian J."/>
            <person name="Huang B."/>
            <person name="Shan D."/>
            <person name="Shi M."/>
            <person name="Fang C."/>
            <person name="Yue Y."/>
            <person name="Li F."/>
            <person name="Li D."/>
            <person name="Wei S."/>
            <person name="Han B."/>
            <person name="Jiang C."/>
            <person name="Yin Y."/>
            <person name="Xia T."/>
            <person name="Zhang Z."/>
            <person name="Bennetzen J.L."/>
            <person name="Zhao S."/>
            <person name="Wan X."/>
        </authorList>
    </citation>
    <scope>NUCLEOTIDE SEQUENCE [LARGE SCALE GENOMIC DNA]</scope>
    <source>
        <strain evidence="12">cv. Shuchazao</strain>
        <tissue evidence="11">Leaf</tissue>
    </source>
</reference>
<evidence type="ECO:0000256" key="3">
    <source>
        <dbReference type="ARBA" id="ARBA00022692"/>
    </source>
</evidence>
<keyword evidence="12" id="KW-1185">Reference proteome</keyword>
<evidence type="ECO:0000256" key="2">
    <source>
        <dbReference type="ARBA" id="ARBA00022614"/>
    </source>
</evidence>
<dbReference type="GO" id="GO:0016020">
    <property type="term" value="C:membrane"/>
    <property type="evidence" value="ECO:0007669"/>
    <property type="project" value="UniProtKB-SubCell"/>
</dbReference>
<evidence type="ECO:0000256" key="9">
    <source>
        <dbReference type="SAM" id="SignalP"/>
    </source>
</evidence>
<evidence type="ECO:0000256" key="7">
    <source>
        <dbReference type="ARBA" id="ARBA00023136"/>
    </source>
</evidence>
<proteinExistence type="predicted"/>
<keyword evidence="2" id="KW-0433">Leucine-rich repeat</keyword>
<dbReference type="FunFam" id="3.80.10.10:FF:000129">
    <property type="entry name" value="Leucine-rich repeat receptor-like kinase"/>
    <property type="match status" value="1"/>
</dbReference>
<dbReference type="EMBL" id="SDRB02010613">
    <property type="protein sequence ID" value="THG05416.1"/>
    <property type="molecule type" value="Genomic_DNA"/>
</dbReference>
<dbReference type="AlphaFoldDB" id="A0A4S4DSK9"/>
<keyword evidence="7" id="KW-0472">Membrane</keyword>
<feature type="chain" id="PRO_5020592784" description="Leucine-rich repeat-containing N-terminal plant-type domain-containing protein" evidence="9">
    <location>
        <begin position="20"/>
        <end position="203"/>
    </location>
</feature>
<evidence type="ECO:0000256" key="4">
    <source>
        <dbReference type="ARBA" id="ARBA00022729"/>
    </source>
</evidence>
<evidence type="ECO:0000256" key="5">
    <source>
        <dbReference type="ARBA" id="ARBA00022737"/>
    </source>
</evidence>
<dbReference type="InterPro" id="IPR053211">
    <property type="entry name" value="DNA_repair-toleration"/>
</dbReference>
<dbReference type="STRING" id="542762.A0A4S4DSK9"/>
<gene>
    <name evidence="11" type="ORF">TEA_006644</name>
</gene>
<keyword evidence="5" id="KW-0677">Repeat</keyword>
<accession>A0A4S4DSK9</accession>
<dbReference type="SUPFAM" id="SSF52058">
    <property type="entry name" value="L domain-like"/>
    <property type="match status" value="1"/>
</dbReference>
<keyword evidence="6" id="KW-1133">Transmembrane helix</keyword>
<comment type="caution">
    <text evidence="11">The sequence shown here is derived from an EMBL/GenBank/DDBJ whole genome shotgun (WGS) entry which is preliminary data.</text>
</comment>
<evidence type="ECO:0000313" key="11">
    <source>
        <dbReference type="EMBL" id="THG05416.1"/>
    </source>
</evidence>
<comment type="subcellular location">
    <subcellularLocation>
        <location evidence="1">Membrane</location>
        <topology evidence="1">Single-pass membrane protein</topology>
    </subcellularLocation>
</comment>
<dbReference type="Pfam" id="PF08263">
    <property type="entry name" value="LRRNT_2"/>
    <property type="match status" value="1"/>
</dbReference>
<evidence type="ECO:0000313" key="12">
    <source>
        <dbReference type="Proteomes" id="UP000306102"/>
    </source>
</evidence>
<dbReference type="Pfam" id="PF00560">
    <property type="entry name" value="LRR_1"/>
    <property type="match status" value="1"/>
</dbReference>
<dbReference type="InterPro" id="IPR032675">
    <property type="entry name" value="LRR_dom_sf"/>
</dbReference>
<protein>
    <recommendedName>
        <fullName evidence="10">Leucine-rich repeat-containing N-terminal plant-type domain-containing protein</fullName>
    </recommendedName>
</protein>
<dbReference type="InterPro" id="IPR013210">
    <property type="entry name" value="LRR_N_plant-typ"/>
</dbReference>